<evidence type="ECO:0000313" key="1">
    <source>
        <dbReference type="EMBL" id="MPC69422.1"/>
    </source>
</evidence>
<protein>
    <submittedName>
        <fullName evidence="1">Uncharacterized protein</fullName>
    </submittedName>
</protein>
<organism evidence="1 2">
    <name type="scientific">Portunus trituberculatus</name>
    <name type="common">Swimming crab</name>
    <name type="synonym">Neptunus trituberculatus</name>
    <dbReference type="NCBI Taxonomy" id="210409"/>
    <lineage>
        <taxon>Eukaryota</taxon>
        <taxon>Metazoa</taxon>
        <taxon>Ecdysozoa</taxon>
        <taxon>Arthropoda</taxon>
        <taxon>Crustacea</taxon>
        <taxon>Multicrustacea</taxon>
        <taxon>Malacostraca</taxon>
        <taxon>Eumalacostraca</taxon>
        <taxon>Eucarida</taxon>
        <taxon>Decapoda</taxon>
        <taxon>Pleocyemata</taxon>
        <taxon>Brachyura</taxon>
        <taxon>Eubrachyura</taxon>
        <taxon>Portunoidea</taxon>
        <taxon>Portunidae</taxon>
        <taxon>Portuninae</taxon>
        <taxon>Portunus</taxon>
    </lineage>
</organism>
<proteinExistence type="predicted"/>
<dbReference type="AlphaFoldDB" id="A0A5B7HE85"/>
<gene>
    <name evidence="1" type="ORF">E2C01_063645</name>
</gene>
<evidence type="ECO:0000313" key="2">
    <source>
        <dbReference type="Proteomes" id="UP000324222"/>
    </source>
</evidence>
<sequence>MPRHATPCQSRTAGTVVCRPITAGECGVLQTDSPLILVQIGVRDASGLSSLSGELTVFCETVQRRLERECGKDSS</sequence>
<reference evidence="1 2" key="1">
    <citation type="submission" date="2019-05" db="EMBL/GenBank/DDBJ databases">
        <title>Another draft genome of Portunus trituberculatus and its Hox gene families provides insights of decapod evolution.</title>
        <authorList>
            <person name="Jeong J.-H."/>
            <person name="Song I."/>
            <person name="Kim S."/>
            <person name="Choi T."/>
            <person name="Kim D."/>
            <person name="Ryu S."/>
            <person name="Kim W."/>
        </authorList>
    </citation>
    <scope>NUCLEOTIDE SEQUENCE [LARGE SCALE GENOMIC DNA]</scope>
    <source>
        <tissue evidence="1">Muscle</tissue>
    </source>
</reference>
<dbReference type="EMBL" id="VSRR010029386">
    <property type="protein sequence ID" value="MPC69422.1"/>
    <property type="molecule type" value="Genomic_DNA"/>
</dbReference>
<accession>A0A5B7HE85</accession>
<comment type="caution">
    <text evidence="1">The sequence shown here is derived from an EMBL/GenBank/DDBJ whole genome shotgun (WGS) entry which is preliminary data.</text>
</comment>
<dbReference type="Proteomes" id="UP000324222">
    <property type="component" value="Unassembled WGS sequence"/>
</dbReference>
<keyword evidence="2" id="KW-1185">Reference proteome</keyword>
<name>A0A5B7HE85_PORTR</name>